<dbReference type="InParanoid" id="T1FUW2"/>
<accession>T1FUW2</accession>
<dbReference type="EMBL" id="AMQM01006419">
    <property type="status" value="NOT_ANNOTATED_CDS"/>
    <property type="molecule type" value="Genomic_DNA"/>
</dbReference>
<dbReference type="HOGENOM" id="CLU_1195984_0_0_1"/>
<dbReference type="GeneID" id="20212608"/>
<sequence length="232" mass="26457">MTAFDCLDIHQPINKNNSHTNYTESINYINNHNNNNNNNNSSSSKSSNINNNNNNNKNDDDDDDDCPDNDLGTDNEVFDKYQFFVNAFSYEGWMVKDIHSSLDKFMSQFGEIMMKREGNGKRESDGKKENGRGKERNGVGDGGVGGGRDSDGFVRECLTCFQQKQKKKFQFDFEYSPTYFPVKNHSNIEHHIDIFSMESKIGRVVCGKQKLGANLPEKKMSACELLHRKVHT</sequence>
<dbReference type="EMBL" id="AMQM01006420">
    <property type="status" value="NOT_ANNOTATED_CDS"/>
    <property type="molecule type" value="Genomic_DNA"/>
</dbReference>
<feature type="compositionally biased region" description="Acidic residues" evidence="1">
    <location>
        <begin position="59"/>
        <end position="71"/>
    </location>
</feature>
<evidence type="ECO:0000313" key="3">
    <source>
        <dbReference type="EnsemblMetazoa" id="HelroP193332"/>
    </source>
</evidence>
<feature type="compositionally biased region" description="Low complexity" evidence="1">
    <location>
        <begin position="29"/>
        <end position="56"/>
    </location>
</feature>
<name>T1FUW2_HELRO</name>
<organism evidence="3 4">
    <name type="scientific">Helobdella robusta</name>
    <name type="common">Californian leech</name>
    <dbReference type="NCBI Taxonomy" id="6412"/>
    <lineage>
        <taxon>Eukaryota</taxon>
        <taxon>Metazoa</taxon>
        <taxon>Spiralia</taxon>
        <taxon>Lophotrochozoa</taxon>
        <taxon>Annelida</taxon>
        <taxon>Clitellata</taxon>
        <taxon>Hirudinea</taxon>
        <taxon>Rhynchobdellida</taxon>
        <taxon>Glossiphoniidae</taxon>
        <taxon>Helobdella</taxon>
    </lineage>
</organism>
<evidence type="ECO:0000313" key="2">
    <source>
        <dbReference type="EMBL" id="ESN97275.1"/>
    </source>
</evidence>
<feature type="compositionally biased region" description="Basic and acidic residues" evidence="1">
    <location>
        <begin position="116"/>
        <end position="138"/>
    </location>
</feature>
<dbReference type="Proteomes" id="UP000015101">
    <property type="component" value="Unassembled WGS sequence"/>
</dbReference>
<proteinExistence type="predicted"/>
<evidence type="ECO:0000313" key="4">
    <source>
        <dbReference type="Proteomes" id="UP000015101"/>
    </source>
</evidence>
<dbReference type="EMBL" id="KB097417">
    <property type="protein sequence ID" value="ESN97275.1"/>
    <property type="molecule type" value="Genomic_DNA"/>
</dbReference>
<evidence type="ECO:0000256" key="1">
    <source>
        <dbReference type="SAM" id="MobiDB-lite"/>
    </source>
</evidence>
<dbReference type="EMBL" id="AMQM01006418">
    <property type="status" value="NOT_ANNOTATED_CDS"/>
    <property type="molecule type" value="Genomic_DNA"/>
</dbReference>
<dbReference type="AlphaFoldDB" id="T1FUW2"/>
<dbReference type="CTD" id="20212608"/>
<feature type="region of interest" description="Disordered" evidence="1">
    <location>
        <begin position="116"/>
        <end position="147"/>
    </location>
</feature>
<dbReference type="RefSeq" id="XP_009024748.1">
    <property type="nucleotide sequence ID" value="XM_009026500.1"/>
</dbReference>
<dbReference type="EnsemblMetazoa" id="HelroT193332">
    <property type="protein sequence ID" value="HelroP193332"/>
    <property type="gene ID" value="HelroG193332"/>
</dbReference>
<feature type="region of interest" description="Disordered" evidence="1">
    <location>
        <begin position="29"/>
        <end position="71"/>
    </location>
</feature>
<reference evidence="4" key="1">
    <citation type="submission" date="2012-12" db="EMBL/GenBank/DDBJ databases">
        <authorList>
            <person name="Hellsten U."/>
            <person name="Grimwood J."/>
            <person name="Chapman J.A."/>
            <person name="Shapiro H."/>
            <person name="Aerts A."/>
            <person name="Otillar R.P."/>
            <person name="Terry A.Y."/>
            <person name="Boore J.L."/>
            <person name="Simakov O."/>
            <person name="Marletaz F."/>
            <person name="Cho S.-J."/>
            <person name="Edsinger-Gonzales E."/>
            <person name="Havlak P."/>
            <person name="Kuo D.-H."/>
            <person name="Larsson T."/>
            <person name="Lv J."/>
            <person name="Arendt D."/>
            <person name="Savage R."/>
            <person name="Osoegawa K."/>
            <person name="de Jong P."/>
            <person name="Lindberg D.R."/>
            <person name="Seaver E.C."/>
            <person name="Weisblat D.A."/>
            <person name="Putnam N.H."/>
            <person name="Grigoriev I.V."/>
            <person name="Rokhsar D.S."/>
        </authorList>
    </citation>
    <scope>NUCLEOTIDE SEQUENCE</scope>
</reference>
<dbReference type="EMBL" id="AMQM01006417">
    <property type="status" value="NOT_ANNOTATED_CDS"/>
    <property type="molecule type" value="Genomic_DNA"/>
</dbReference>
<gene>
    <name evidence="3" type="primary">20212608</name>
    <name evidence="2" type="ORF">HELRODRAFT_193332</name>
</gene>
<reference evidence="2 4" key="2">
    <citation type="journal article" date="2013" name="Nature">
        <title>Insights into bilaterian evolution from three spiralian genomes.</title>
        <authorList>
            <person name="Simakov O."/>
            <person name="Marletaz F."/>
            <person name="Cho S.J."/>
            <person name="Edsinger-Gonzales E."/>
            <person name="Havlak P."/>
            <person name="Hellsten U."/>
            <person name="Kuo D.H."/>
            <person name="Larsson T."/>
            <person name="Lv J."/>
            <person name="Arendt D."/>
            <person name="Savage R."/>
            <person name="Osoegawa K."/>
            <person name="de Jong P."/>
            <person name="Grimwood J."/>
            <person name="Chapman J.A."/>
            <person name="Shapiro H."/>
            <person name="Aerts A."/>
            <person name="Otillar R.P."/>
            <person name="Terry A.Y."/>
            <person name="Boore J.L."/>
            <person name="Grigoriev I.V."/>
            <person name="Lindberg D.R."/>
            <person name="Seaver E.C."/>
            <person name="Weisblat D.A."/>
            <person name="Putnam N.H."/>
            <person name="Rokhsar D.S."/>
        </authorList>
    </citation>
    <scope>NUCLEOTIDE SEQUENCE</scope>
</reference>
<reference evidence="3" key="3">
    <citation type="submission" date="2015-06" db="UniProtKB">
        <authorList>
            <consortium name="EnsemblMetazoa"/>
        </authorList>
    </citation>
    <scope>IDENTIFICATION</scope>
</reference>
<dbReference type="KEGG" id="hro:HELRODRAFT_193332"/>
<keyword evidence="4" id="KW-1185">Reference proteome</keyword>
<protein>
    <submittedName>
        <fullName evidence="2 3">Uncharacterized protein</fullName>
    </submittedName>
</protein>